<feature type="domain" description="Retrotransposon gag" evidence="2">
    <location>
        <begin position="12"/>
        <end position="76"/>
    </location>
</feature>
<feature type="compositionally biased region" description="Polar residues" evidence="1">
    <location>
        <begin position="110"/>
        <end position="127"/>
    </location>
</feature>
<evidence type="ECO:0000313" key="3">
    <source>
        <dbReference type="EMBL" id="KIN95467.1"/>
    </source>
</evidence>
<gene>
    <name evidence="3" type="ORF">M404DRAFT_34102</name>
</gene>
<protein>
    <recommendedName>
        <fullName evidence="2">Retrotransposon gag domain-containing protein</fullName>
    </recommendedName>
</protein>
<dbReference type="InterPro" id="IPR005162">
    <property type="entry name" value="Retrotrans_gag_dom"/>
</dbReference>
<feature type="region of interest" description="Disordered" evidence="1">
    <location>
        <begin position="110"/>
        <end position="176"/>
    </location>
</feature>
<dbReference type="AlphaFoldDB" id="A0A0C3IEL2"/>
<evidence type="ECO:0000313" key="4">
    <source>
        <dbReference type="Proteomes" id="UP000054217"/>
    </source>
</evidence>
<sequence>MALKWFELDLLTSKPKDQPLWMDSWRKFVIELQLTFSPHDLVAEAKNQLNHLTMKETHHINKYMVEFNRLATQVQDEISQVGKPHTLEDLHCLAQDIDAHYWEQRKEVQCQNWSSGNQNSSKTSNEDSNTDKGKTSAPNTSQSPTAPKTGSTNARSSKPKPASNKLSKDGKLTAAK</sequence>
<evidence type="ECO:0000256" key="1">
    <source>
        <dbReference type="SAM" id="MobiDB-lite"/>
    </source>
</evidence>
<feature type="compositionally biased region" description="Polar residues" evidence="1">
    <location>
        <begin position="136"/>
        <end position="156"/>
    </location>
</feature>
<keyword evidence="4" id="KW-1185">Reference proteome</keyword>
<accession>A0A0C3IEL2</accession>
<dbReference type="HOGENOM" id="CLU_033743_4_2_1"/>
<dbReference type="InParanoid" id="A0A0C3IEL2"/>
<organism evidence="3 4">
    <name type="scientific">Pisolithus tinctorius Marx 270</name>
    <dbReference type="NCBI Taxonomy" id="870435"/>
    <lineage>
        <taxon>Eukaryota</taxon>
        <taxon>Fungi</taxon>
        <taxon>Dikarya</taxon>
        <taxon>Basidiomycota</taxon>
        <taxon>Agaricomycotina</taxon>
        <taxon>Agaricomycetes</taxon>
        <taxon>Agaricomycetidae</taxon>
        <taxon>Boletales</taxon>
        <taxon>Sclerodermatineae</taxon>
        <taxon>Pisolithaceae</taxon>
        <taxon>Pisolithus</taxon>
    </lineage>
</organism>
<dbReference type="EMBL" id="KN832066">
    <property type="protein sequence ID" value="KIN95467.1"/>
    <property type="molecule type" value="Genomic_DNA"/>
</dbReference>
<dbReference type="OrthoDB" id="2690850at2759"/>
<evidence type="ECO:0000259" key="2">
    <source>
        <dbReference type="Pfam" id="PF03732"/>
    </source>
</evidence>
<dbReference type="Proteomes" id="UP000054217">
    <property type="component" value="Unassembled WGS sequence"/>
</dbReference>
<reference evidence="3 4" key="1">
    <citation type="submission" date="2014-04" db="EMBL/GenBank/DDBJ databases">
        <authorList>
            <consortium name="DOE Joint Genome Institute"/>
            <person name="Kuo A."/>
            <person name="Kohler A."/>
            <person name="Costa M.D."/>
            <person name="Nagy L.G."/>
            <person name="Floudas D."/>
            <person name="Copeland A."/>
            <person name="Barry K.W."/>
            <person name="Cichocki N."/>
            <person name="Veneault-Fourrey C."/>
            <person name="LaButti K."/>
            <person name="Lindquist E.A."/>
            <person name="Lipzen A."/>
            <person name="Lundell T."/>
            <person name="Morin E."/>
            <person name="Murat C."/>
            <person name="Sun H."/>
            <person name="Tunlid A."/>
            <person name="Henrissat B."/>
            <person name="Grigoriev I.V."/>
            <person name="Hibbett D.S."/>
            <person name="Martin F."/>
            <person name="Nordberg H.P."/>
            <person name="Cantor M.N."/>
            <person name="Hua S.X."/>
        </authorList>
    </citation>
    <scope>NUCLEOTIDE SEQUENCE [LARGE SCALE GENOMIC DNA]</scope>
    <source>
        <strain evidence="3 4">Marx 270</strain>
    </source>
</reference>
<feature type="compositionally biased region" description="Basic and acidic residues" evidence="1">
    <location>
        <begin position="166"/>
        <end position="176"/>
    </location>
</feature>
<name>A0A0C3IEL2_PISTI</name>
<proteinExistence type="predicted"/>
<dbReference type="Pfam" id="PF03732">
    <property type="entry name" value="Retrotrans_gag"/>
    <property type="match status" value="1"/>
</dbReference>
<reference evidence="4" key="2">
    <citation type="submission" date="2015-01" db="EMBL/GenBank/DDBJ databases">
        <title>Evolutionary Origins and Diversification of the Mycorrhizal Mutualists.</title>
        <authorList>
            <consortium name="DOE Joint Genome Institute"/>
            <consortium name="Mycorrhizal Genomics Consortium"/>
            <person name="Kohler A."/>
            <person name="Kuo A."/>
            <person name="Nagy L.G."/>
            <person name="Floudas D."/>
            <person name="Copeland A."/>
            <person name="Barry K.W."/>
            <person name="Cichocki N."/>
            <person name="Veneault-Fourrey C."/>
            <person name="LaButti K."/>
            <person name="Lindquist E.A."/>
            <person name="Lipzen A."/>
            <person name="Lundell T."/>
            <person name="Morin E."/>
            <person name="Murat C."/>
            <person name="Riley R."/>
            <person name="Ohm R."/>
            <person name="Sun H."/>
            <person name="Tunlid A."/>
            <person name="Henrissat B."/>
            <person name="Grigoriev I.V."/>
            <person name="Hibbett D.S."/>
            <person name="Martin F."/>
        </authorList>
    </citation>
    <scope>NUCLEOTIDE SEQUENCE [LARGE SCALE GENOMIC DNA]</scope>
    <source>
        <strain evidence="4">Marx 270</strain>
    </source>
</reference>